<evidence type="ECO:0000256" key="1">
    <source>
        <dbReference type="SAM" id="MobiDB-lite"/>
    </source>
</evidence>
<feature type="compositionally biased region" description="Polar residues" evidence="1">
    <location>
        <begin position="210"/>
        <end position="223"/>
    </location>
</feature>
<dbReference type="STRING" id="66420.A0A194PQY7"/>
<reference evidence="2 3" key="1">
    <citation type="journal article" date="2015" name="Nat. Commun.">
        <title>Outbred genome sequencing and CRISPR/Cas9 gene editing in butterflies.</title>
        <authorList>
            <person name="Li X."/>
            <person name="Fan D."/>
            <person name="Zhang W."/>
            <person name="Liu G."/>
            <person name="Zhang L."/>
            <person name="Zhao L."/>
            <person name="Fang X."/>
            <person name="Chen L."/>
            <person name="Dong Y."/>
            <person name="Chen Y."/>
            <person name="Ding Y."/>
            <person name="Zhao R."/>
            <person name="Feng M."/>
            <person name="Zhu Y."/>
            <person name="Feng Y."/>
            <person name="Jiang X."/>
            <person name="Zhu D."/>
            <person name="Xiang H."/>
            <person name="Feng X."/>
            <person name="Li S."/>
            <person name="Wang J."/>
            <person name="Zhang G."/>
            <person name="Kronforst M.R."/>
            <person name="Wang W."/>
        </authorList>
    </citation>
    <scope>NUCLEOTIDE SEQUENCE [LARGE SCALE GENOMIC DNA]</scope>
    <source>
        <strain evidence="2">Ya'a_city_454_Px</strain>
        <tissue evidence="2">Whole body</tissue>
    </source>
</reference>
<protein>
    <submittedName>
        <fullName evidence="2">Maternal protein pumilio</fullName>
    </submittedName>
</protein>
<evidence type="ECO:0000313" key="3">
    <source>
        <dbReference type="Proteomes" id="UP000053268"/>
    </source>
</evidence>
<accession>A0A194PQY7</accession>
<proteinExistence type="predicted"/>
<feature type="region of interest" description="Disordered" evidence="1">
    <location>
        <begin position="121"/>
        <end position="141"/>
    </location>
</feature>
<sequence>MQSAPCLLLSVFIAARHRARSLEPRQLISSQQQLFRSQQAAAAGGQAAAAQLQLLQQQQQQQQYQLQQQLAAQQAFTQAPYVINTGQEGTPYVSAVIAGVPPYYGMAAPWGMYPGLVAPPAQQQAQQPRRPLTPQQGEQQVNGQGQYVIPYYDPGSIVLGGRNGTPLRLVSPGGVLAPRQYPAAHAAATPAPPAPPAAHQPPQPQPQQTGESSHATRATPQQNKLYYDNIELKQRQMKTNRAHHTTLSNMFTDEHTVLFASYNKSLLLFLCSII</sequence>
<organism evidence="2 3">
    <name type="scientific">Papilio xuthus</name>
    <name type="common">Asian swallowtail butterfly</name>
    <dbReference type="NCBI Taxonomy" id="66420"/>
    <lineage>
        <taxon>Eukaryota</taxon>
        <taxon>Metazoa</taxon>
        <taxon>Ecdysozoa</taxon>
        <taxon>Arthropoda</taxon>
        <taxon>Hexapoda</taxon>
        <taxon>Insecta</taxon>
        <taxon>Pterygota</taxon>
        <taxon>Neoptera</taxon>
        <taxon>Endopterygota</taxon>
        <taxon>Lepidoptera</taxon>
        <taxon>Glossata</taxon>
        <taxon>Ditrysia</taxon>
        <taxon>Papilionoidea</taxon>
        <taxon>Papilionidae</taxon>
        <taxon>Papilioninae</taxon>
        <taxon>Papilio</taxon>
    </lineage>
</organism>
<gene>
    <name evidence="2" type="ORF">RR46_10805</name>
</gene>
<dbReference type="AlphaFoldDB" id="A0A194PQY7"/>
<feature type="region of interest" description="Disordered" evidence="1">
    <location>
        <begin position="183"/>
        <end position="223"/>
    </location>
</feature>
<evidence type="ECO:0000313" key="2">
    <source>
        <dbReference type="EMBL" id="KPI93545.1"/>
    </source>
</evidence>
<dbReference type="Proteomes" id="UP000053268">
    <property type="component" value="Unassembled WGS sequence"/>
</dbReference>
<name>A0A194PQY7_PAPXU</name>
<keyword evidence="3" id="KW-1185">Reference proteome</keyword>
<dbReference type="EMBL" id="KQ459602">
    <property type="protein sequence ID" value="KPI93545.1"/>
    <property type="molecule type" value="Genomic_DNA"/>
</dbReference>
<feature type="compositionally biased region" description="Pro residues" evidence="1">
    <location>
        <begin position="190"/>
        <end position="205"/>
    </location>
</feature>